<evidence type="ECO:0000313" key="2">
    <source>
        <dbReference type="EMBL" id="RCS42218.1"/>
    </source>
</evidence>
<keyword evidence="1" id="KW-0472">Membrane</keyword>
<evidence type="ECO:0000256" key="1">
    <source>
        <dbReference type="SAM" id="Phobius"/>
    </source>
</evidence>
<dbReference type="PANTHER" id="PTHR30441:SF4">
    <property type="entry name" value="PROTEIN ASMA"/>
    <property type="match status" value="1"/>
</dbReference>
<dbReference type="InterPro" id="IPR052894">
    <property type="entry name" value="AsmA-related"/>
</dbReference>
<dbReference type="GO" id="GO:0005886">
    <property type="term" value="C:plasma membrane"/>
    <property type="evidence" value="ECO:0007669"/>
    <property type="project" value="TreeGrafter"/>
</dbReference>
<name>A0A368KLY1_9BACT</name>
<proteinExistence type="predicted"/>
<comment type="caution">
    <text evidence="2">The sequence shown here is derived from an EMBL/GenBank/DDBJ whole genome shotgun (WGS) entry which is preliminary data.</text>
</comment>
<dbReference type="Proteomes" id="UP000253562">
    <property type="component" value="Unassembled WGS sequence"/>
</dbReference>
<reference evidence="2 3" key="1">
    <citation type="submission" date="2018-07" db="EMBL/GenBank/DDBJ databases">
        <title>Comparative genomes isolates from brazilian mangrove.</title>
        <authorList>
            <person name="De Araujo J.E."/>
            <person name="Taketani R.G."/>
            <person name="Silva M.C.P."/>
            <person name="Lourenco M.V."/>
            <person name="Oliveira V.M."/>
            <person name="Andreote F.D."/>
        </authorList>
    </citation>
    <scope>NUCLEOTIDE SEQUENCE [LARGE SCALE GENOMIC DNA]</scope>
    <source>
        <strain evidence="2 3">HEX PRIS-MGV</strain>
    </source>
</reference>
<dbReference type="PANTHER" id="PTHR30441">
    <property type="entry name" value="DUF748 DOMAIN-CONTAINING PROTEIN"/>
    <property type="match status" value="1"/>
</dbReference>
<accession>A0A368KLY1</accession>
<dbReference type="GO" id="GO:0090313">
    <property type="term" value="P:regulation of protein targeting to membrane"/>
    <property type="evidence" value="ECO:0007669"/>
    <property type="project" value="TreeGrafter"/>
</dbReference>
<dbReference type="EMBL" id="QPEX01000044">
    <property type="protein sequence ID" value="RCS42218.1"/>
    <property type="molecule type" value="Genomic_DNA"/>
</dbReference>
<sequence>MPTTASRPQTGVYQEAGFCQDLAPDAPPWKGFHDRVKRYFSATYRFLKWATFAVVILACALGIYLYHNLNNEIRSYVEKKFASHYDNLLVSVRSARFVEGKGIEIRGFTLSQRSSVYRTQEMVSVDEIMVYCTTNPMEFVSGEFKVDRIVVKRPRLTATLDADGQMNLRHLFPGPKWGDDNPDVEVQDASFLLADRHGGNVRRLLDDVDFQIKTEVLTGAGNQAGQNRIHKHIKAVLSSQNWEAAALTATVDEESQSFSTQGTISNLRIDDHLWQQFPEELREKVKDLTHLSGMANAAFQASGSVSGPINYLATIDLREGSWSDPRIPNTIERIQGRVIASPPGVRVEKMVAYYENGSVSASMDRKGWAQNSPIHISATLKNFNLHKGLKVLLPLSMQETWKRYQPSGVLDASLNLDFDGQRWVPEIHANCRGTNFVFEEFPYPVTEARGKIDFKDRLLEVDLLAKAGKSRVSIVGSVMDPGPYSSGPVRIRTLDPISWDPTFEFALRTCHEGVYNVACDFHLQGQANVDFAIVTHSDPNVKSDKTLRMEVINASVKYDKFKYPISDINGLITWQDDVVTIEQLTGMNDSGHVTCRGTWREIPGSKQGDLNLSFTCKDVPLDDELKDALPPAAQEGWEQLRPRGSIDHMDVQLHWPNPQGDCDLWVNAQKWERSRNLSGRAISVEPVGFPYVLDDVVGSVEFRNGQITLKQLTARHGGVRVSTNGSCYFPEDRRWQIRFQDLRIENIVIDRDLMVALPAKLEKSLQQLQIGPLFHANGEVVLSNPNPGGSIQMNWNVTAHMAGGQIRRGSHVSNIYGEIRFEGQSDETGARSFGEYMLDSVTCRGIPVSNVRGPFWIDETQFLMGRHVPRNGNEPARNVTGNTFGGVVNLDSRMLLAGVQPFQVDVTLANGTVGQMLIDLGQQNRAQTSGRLYGNISMNGTMESEYTYEGKGSLQLRDANLYQLPLAVAMLKVLNARFPNTNAFDTADVNYRLSGNYVYLDDIRLTGDALSIKGNGEAKLDGQISMQFTTEFGNQSFDLPVVRTVLGEASRSLMVIHVGGTVDNPTTEQEIFPLVNETLEQLFPAKSVRLPIGAPPLPESPAGVRRGNSIPR</sequence>
<keyword evidence="1" id="KW-0812">Transmembrane</keyword>
<protein>
    <recommendedName>
        <fullName evidence="4">AsmA-like C-terminal domain-containing protein</fullName>
    </recommendedName>
</protein>
<organism evidence="2 3">
    <name type="scientific">Bremerella cremea</name>
    <dbReference type="NCBI Taxonomy" id="1031537"/>
    <lineage>
        <taxon>Bacteria</taxon>
        <taxon>Pseudomonadati</taxon>
        <taxon>Planctomycetota</taxon>
        <taxon>Planctomycetia</taxon>
        <taxon>Pirellulales</taxon>
        <taxon>Pirellulaceae</taxon>
        <taxon>Bremerella</taxon>
    </lineage>
</organism>
<feature type="transmembrane region" description="Helical" evidence="1">
    <location>
        <begin position="46"/>
        <end position="66"/>
    </location>
</feature>
<dbReference type="AlphaFoldDB" id="A0A368KLY1"/>
<gene>
    <name evidence="2" type="ORF">DTL42_20545</name>
</gene>
<keyword evidence="1" id="KW-1133">Transmembrane helix</keyword>
<evidence type="ECO:0008006" key="4">
    <source>
        <dbReference type="Google" id="ProtNLM"/>
    </source>
</evidence>
<evidence type="ECO:0000313" key="3">
    <source>
        <dbReference type="Proteomes" id="UP000253562"/>
    </source>
</evidence>